<sequence>MNLAARSVSVTRGAATLVRDLSLEVEGGTFLGLLGPNGAGKTSLMRVLAGLEAPASGHVLYDGRDAAEIGRRGLGRTIAYLPQDGRIHWPLPVEEVVALGRLPHGSAAVDEAARRAMAAAGVEALARRSSDTLSGGERARVLLARALAVEAPILLADEPSAALDPLHQLEVMALLRDTARRGAVVVAVLHDLTLAGRFCDRLALMKDGRLLAEGTTAQVLDDAHLADAFGVDAVRLTHAGETVVLPWSRRS</sequence>
<feature type="domain" description="ABC transporter" evidence="7">
    <location>
        <begin position="3"/>
        <end position="232"/>
    </location>
</feature>
<evidence type="ECO:0000313" key="10">
    <source>
        <dbReference type="Proteomes" id="UP001144397"/>
    </source>
</evidence>
<keyword evidence="5" id="KW-1278">Translocase</keyword>
<dbReference type="RefSeq" id="WP_281808889.1">
    <property type="nucleotide sequence ID" value="NZ_BSDO01000006.1"/>
</dbReference>
<dbReference type="Gene3D" id="3.40.50.300">
    <property type="entry name" value="P-loop containing nucleotide triphosphate hydrolases"/>
    <property type="match status" value="1"/>
</dbReference>
<dbReference type="InterPro" id="IPR027417">
    <property type="entry name" value="P-loop_NTPase"/>
</dbReference>
<evidence type="ECO:0000256" key="2">
    <source>
        <dbReference type="ARBA" id="ARBA00022448"/>
    </source>
</evidence>
<keyword evidence="11" id="KW-1185">Reference proteome</keyword>
<dbReference type="EMBL" id="JAVDPY010000007">
    <property type="protein sequence ID" value="MDR6335382.1"/>
    <property type="molecule type" value="Genomic_DNA"/>
</dbReference>
<dbReference type="Proteomes" id="UP001245370">
    <property type="component" value="Unassembled WGS sequence"/>
</dbReference>
<dbReference type="SUPFAM" id="SSF52540">
    <property type="entry name" value="P-loop containing nucleoside triphosphate hydrolases"/>
    <property type="match status" value="1"/>
</dbReference>
<dbReference type="PROSITE" id="PS50893">
    <property type="entry name" value="ABC_TRANSPORTER_2"/>
    <property type="match status" value="1"/>
</dbReference>
<dbReference type="InterPro" id="IPR017871">
    <property type="entry name" value="ABC_transporter-like_CS"/>
</dbReference>
<dbReference type="CDD" id="cd03214">
    <property type="entry name" value="ABC_Iron-Siderophores_B12_Hemin"/>
    <property type="match status" value="1"/>
</dbReference>
<reference evidence="8" key="1">
    <citation type="submission" date="2022-12" db="EMBL/GenBank/DDBJ databases">
        <title>Reference genome sequencing for broad-spectrum identification of bacterial and archaeal isolates by mass spectrometry.</title>
        <authorList>
            <person name="Sekiguchi Y."/>
            <person name="Tourlousse D.M."/>
        </authorList>
    </citation>
    <scope>NUCLEOTIDE SEQUENCE</scope>
    <source>
        <strain evidence="8">301</strain>
    </source>
</reference>
<organism evidence="8 10">
    <name type="scientific">Xanthobacter flavus</name>
    <dbReference type="NCBI Taxonomy" id="281"/>
    <lineage>
        <taxon>Bacteria</taxon>
        <taxon>Pseudomonadati</taxon>
        <taxon>Pseudomonadota</taxon>
        <taxon>Alphaproteobacteria</taxon>
        <taxon>Hyphomicrobiales</taxon>
        <taxon>Xanthobacteraceae</taxon>
        <taxon>Xanthobacter</taxon>
    </lineage>
</organism>
<name>A0A9W6CNP7_XANFL</name>
<dbReference type="InterPro" id="IPR003593">
    <property type="entry name" value="AAA+_ATPase"/>
</dbReference>
<evidence type="ECO:0000256" key="6">
    <source>
        <dbReference type="ARBA" id="ARBA00037066"/>
    </source>
</evidence>
<dbReference type="EMBL" id="BSDO01000006">
    <property type="protein sequence ID" value="GLI24064.1"/>
    <property type="molecule type" value="Genomic_DNA"/>
</dbReference>
<evidence type="ECO:0000259" key="7">
    <source>
        <dbReference type="PROSITE" id="PS50893"/>
    </source>
</evidence>
<dbReference type="SMART" id="SM00382">
    <property type="entry name" value="AAA"/>
    <property type="match status" value="1"/>
</dbReference>
<comment type="similarity">
    <text evidence="1">Belongs to the ABC transporter superfamily.</text>
</comment>
<dbReference type="Proteomes" id="UP001144397">
    <property type="component" value="Unassembled WGS sequence"/>
</dbReference>
<keyword evidence="4 9" id="KW-0067">ATP-binding</keyword>
<comment type="caution">
    <text evidence="8">The sequence shown here is derived from an EMBL/GenBank/DDBJ whole genome shotgun (WGS) entry which is preliminary data.</text>
</comment>
<dbReference type="AlphaFoldDB" id="A0A9W6CNP7"/>
<evidence type="ECO:0000256" key="1">
    <source>
        <dbReference type="ARBA" id="ARBA00005417"/>
    </source>
</evidence>
<accession>A0A9W6CNP7</accession>
<dbReference type="InterPro" id="IPR003439">
    <property type="entry name" value="ABC_transporter-like_ATP-bd"/>
</dbReference>
<dbReference type="PANTHER" id="PTHR42794:SF1">
    <property type="entry name" value="HEMIN IMPORT ATP-BINDING PROTEIN HMUV"/>
    <property type="match status" value="1"/>
</dbReference>
<dbReference type="Pfam" id="PF00005">
    <property type="entry name" value="ABC_tran"/>
    <property type="match status" value="1"/>
</dbReference>
<keyword evidence="2" id="KW-0813">Transport</keyword>
<dbReference type="GO" id="GO:0005524">
    <property type="term" value="F:ATP binding"/>
    <property type="evidence" value="ECO:0007669"/>
    <property type="project" value="UniProtKB-KW"/>
</dbReference>
<dbReference type="PANTHER" id="PTHR42794">
    <property type="entry name" value="HEMIN IMPORT ATP-BINDING PROTEIN HMUV"/>
    <property type="match status" value="1"/>
</dbReference>
<keyword evidence="3" id="KW-0547">Nucleotide-binding</keyword>
<dbReference type="PROSITE" id="PS00211">
    <property type="entry name" value="ABC_TRANSPORTER_1"/>
    <property type="match status" value="1"/>
</dbReference>
<evidence type="ECO:0000256" key="4">
    <source>
        <dbReference type="ARBA" id="ARBA00022840"/>
    </source>
</evidence>
<gene>
    <name evidence="9" type="ORF">GGQ86_003877</name>
    <name evidence="8" type="ORF">XFLAVUS301_37380</name>
</gene>
<evidence type="ECO:0000256" key="5">
    <source>
        <dbReference type="ARBA" id="ARBA00022967"/>
    </source>
</evidence>
<protein>
    <submittedName>
        <fullName evidence="8">ABC transporter</fullName>
    </submittedName>
    <submittedName>
        <fullName evidence="9">Iron complex transport system ATP-binding protein</fullName>
    </submittedName>
</protein>
<reference evidence="9 11" key="2">
    <citation type="submission" date="2023-07" db="EMBL/GenBank/DDBJ databases">
        <title>Genomic Encyclopedia of Type Strains, Phase IV (KMG-IV): sequencing the most valuable type-strain genomes for metagenomic binning, comparative biology and taxonomic classification.</title>
        <authorList>
            <person name="Goeker M."/>
        </authorList>
    </citation>
    <scope>NUCLEOTIDE SEQUENCE [LARGE SCALE GENOMIC DNA]</scope>
    <source>
        <strain evidence="9 11">DSM 338</strain>
    </source>
</reference>
<proteinExistence type="inferred from homology"/>
<comment type="function">
    <text evidence="6">Part of the ABC transporter complex HmuTUV involved in hemin import. Responsible for energy coupling to the transport system.</text>
</comment>
<evidence type="ECO:0000256" key="3">
    <source>
        <dbReference type="ARBA" id="ARBA00022741"/>
    </source>
</evidence>
<dbReference type="GeneID" id="95764517"/>
<evidence type="ECO:0000313" key="9">
    <source>
        <dbReference type="EMBL" id="MDR6335382.1"/>
    </source>
</evidence>
<dbReference type="GO" id="GO:0016887">
    <property type="term" value="F:ATP hydrolysis activity"/>
    <property type="evidence" value="ECO:0007669"/>
    <property type="project" value="InterPro"/>
</dbReference>
<evidence type="ECO:0000313" key="8">
    <source>
        <dbReference type="EMBL" id="GLI24064.1"/>
    </source>
</evidence>
<evidence type="ECO:0000313" key="11">
    <source>
        <dbReference type="Proteomes" id="UP001245370"/>
    </source>
</evidence>